<keyword evidence="4 6" id="KW-0067">ATP-binding</keyword>
<dbReference type="Pfam" id="PF19045">
    <property type="entry name" value="Ligase_CoA_2"/>
    <property type="match status" value="1"/>
</dbReference>
<dbReference type="GO" id="GO:0046872">
    <property type="term" value="F:metal ion binding"/>
    <property type="evidence" value="ECO:0007669"/>
    <property type="project" value="InterPro"/>
</dbReference>
<keyword evidence="9" id="KW-1185">Reference proteome</keyword>
<dbReference type="InterPro" id="IPR036291">
    <property type="entry name" value="NAD(P)-bd_dom_sf"/>
</dbReference>
<organism evidence="8 9">
    <name type="scientific">Bartonella apis</name>
    <dbReference type="NCBI Taxonomy" id="1686310"/>
    <lineage>
        <taxon>Bacteria</taxon>
        <taxon>Pseudomonadati</taxon>
        <taxon>Pseudomonadota</taxon>
        <taxon>Alphaproteobacteria</taxon>
        <taxon>Hyphomicrobiales</taxon>
        <taxon>Bartonellaceae</taxon>
        <taxon>Bartonella</taxon>
    </lineage>
</organism>
<name>A0A1R0F9F9_9HYPH</name>
<dbReference type="InterPro" id="IPR043938">
    <property type="entry name" value="Ligase_CoA_dom"/>
</dbReference>
<comment type="caution">
    <text evidence="8">The sequence shown here is derived from an EMBL/GenBank/DDBJ whole genome shotgun (WGS) entry which is preliminary data.</text>
</comment>
<keyword evidence="2" id="KW-0436">Ligase</keyword>
<evidence type="ECO:0000256" key="6">
    <source>
        <dbReference type="PROSITE-ProRule" id="PRU00409"/>
    </source>
</evidence>
<dbReference type="Gene3D" id="3.30.470.20">
    <property type="entry name" value="ATP-grasp fold, B domain"/>
    <property type="match status" value="1"/>
</dbReference>
<keyword evidence="1" id="KW-0816">Tricarboxylic acid cycle</keyword>
<dbReference type="PANTHER" id="PTHR43334:SF1">
    <property type="entry name" value="3-HYDROXYPROPIONATE--COA LIGASE [ADP-FORMING]"/>
    <property type="match status" value="1"/>
</dbReference>
<evidence type="ECO:0000256" key="5">
    <source>
        <dbReference type="ARBA" id="ARBA00060888"/>
    </source>
</evidence>
<feature type="domain" description="ATP-grasp" evidence="7">
    <location>
        <begin position="500"/>
        <end position="553"/>
    </location>
</feature>
<dbReference type="Pfam" id="PF13607">
    <property type="entry name" value="Succ_CoA_lig"/>
    <property type="match status" value="1"/>
</dbReference>
<sequence length="711" mass="77233">MAAINDRNEHFRLDCLLHPKSIVIIGASPNTGALGFSVLENLKKHHFKGEIYLVNPKYDEINGHHCYRNINDLPEAIDAAVLAIPRQSVLSTMEALAARKTKGVVIFSAGFAEDGEEGLAQQRQIAEIARENSMVVNGPNCLGIINFDHHSPLTFIKAPLMKEKFGRKVAIVSQSGAMSAVLSVSLTARDIPLSYAISSGNEAVNTVEDFLHSLMNEEDVGIVAMIVEQFRKPELFLSIARQMQASGKTIVLLHPGKSAEARQSAATHTGAMAGDYDLMKVMVKRAGVLQVDDLEELIDVCDLLSRYGTFKQGGAVIVTESGAYKALALDLCKEVGLRLLKLDEKQHAELRSVLPSFVALSNPVDLTAQGLVEPAIYGRVIKALNKDDNINAIFLPLIQTDHETCEIKYPEIISAIGNIKPRCPIVFAGLDDGAPVPQHFIHALRKNGASYFSSPDRAIRALALVTNHADFERSVADETLKPIRFDRVKGSGIIAEYRSKEHLSLVGINFPDGALVSSLEDALVVAEKLGFPVVIKAQSEALPHKSDAGGVVINIHNADDLRQAWQKLYANVAHHRPDVNIEGVLIEKMGEKGIELIVGAKRDPQWGPVILIGAGGVTAELYHDSCLIPVDVGRKEIIEALNSLKCIQLLNGFRGSPEKDKDSVVNLILQLAGIMRATPEITEIDLNPVVVYDKGQGAIALDALIEISEVM</sequence>
<dbReference type="SUPFAM" id="SSF52210">
    <property type="entry name" value="Succinyl-CoA synthetase domains"/>
    <property type="match status" value="2"/>
</dbReference>
<protein>
    <submittedName>
        <fullName evidence="8">Acyl-CoA synthetase (NDP forming)</fullName>
    </submittedName>
</protein>
<dbReference type="InterPro" id="IPR003781">
    <property type="entry name" value="CoA-bd"/>
</dbReference>
<dbReference type="GO" id="GO:0006099">
    <property type="term" value="P:tricarboxylic acid cycle"/>
    <property type="evidence" value="ECO:0007669"/>
    <property type="project" value="UniProtKB-KW"/>
</dbReference>
<gene>
    <name evidence="8" type="ORF">PEB0149_010360</name>
</gene>
<evidence type="ECO:0000313" key="9">
    <source>
        <dbReference type="Proteomes" id="UP000187344"/>
    </source>
</evidence>
<dbReference type="Pfam" id="PF13380">
    <property type="entry name" value="CoA_binding_2"/>
    <property type="match status" value="1"/>
</dbReference>
<dbReference type="InterPro" id="IPR016102">
    <property type="entry name" value="Succinyl-CoA_synth-like"/>
</dbReference>
<dbReference type="SUPFAM" id="SSF51735">
    <property type="entry name" value="NAD(P)-binding Rossmann-fold domains"/>
    <property type="match status" value="1"/>
</dbReference>
<proteinExistence type="inferred from homology"/>
<dbReference type="Pfam" id="PF13549">
    <property type="entry name" value="ATP-grasp_5"/>
    <property type="match status" value="1"/>
</dbReference>
<dbReference type="InterPro" id="IPR011761">
    <property type="entry name" value="ATP-grasp"/>
</dbReference>
<dbReference type="SUPFAM" id="SSF56059">
    <property type="entry name" value="Glutathione synthetase ATP-binding domain-like"/>
    <property type="match status" value="1"/>
</dbReference>
<dbReference type="Proteomes" id="UP000187344">
    <property type="component" value="Unassembled WGS sequence"/>
</dbReference>
<keyword evidence="3 6" id="KW-0547">Nucleotide-binding</keyword>
<evidence type="ECO:0000256" key="4">
    <source>
        <dbReference type="ARBA" id="ARBA00022840"/>
    </source>
</evidence>
<dbReference type="GO" id="GO:0005524">
    <property type="term" value="F:ATP binding"/>
    <property type="evidence" value="ECO:0007669"/>
    <property type="project" value="UniProtKB-UniRule"/>
</dbReference>
<evidence type="ECO:0000256" key="1">
    <source>
        <dbReference type="ARBA" id="ARBA00022532"/>
    </source>
</evidence>
<dbReference type="SMART" id="SM00881">
    <property type="entry name" value="CoA_binding"/>
    <property type="match status" value="1"/>
</dbReference>
<reference evidence="8 9" key="1">
    <citation type="submission" date="2016-12" db="EMBL/GenBank/DDBJ databases">
        <title>Comparative genomics of Bartonella apis.</title>
        <authorList>
            <person name="Engel P."/>
        </authorList>
    </citation>
    <scope>NUCLEOTIDE SEQUENCE [LARGE SCALE GENOMIC DNA]</scope>
    <source>
        <strain evidence="8 9">PEB0149</strain>
    </source>
</reference>
<evidence type="ECO:0000256" key="3">
    <source>
        <dbReference type="ARBA" id="ARBA00022741"/>
    </source>
</evidence>
<dbReference type="InterPro" id="IPR013815">
    <property type="entry name" value="ATP_grasp_subdomain_1"/>
</dbReference>
<evidence type="ECO:0000313" key="8">
    <source>
        <dbReference type="EMBL" id="OLY43605.1"/>
    </source>
</evidence>
<dbReference type="Gene3D" id="3.30.1490.20">
    <property type="entry name" value="ATP-grasp fold, A domain"/>
    <property type="match status" value="1"/>
</dbReference>
<dbReference type="Gene3D" id="3.40.50.720">
    <property type="entry name" value="NAD(P)-binding Rossmann-like Domain"/>
    <property type="match status" value="1"/>
</dbReference>
<dbReference type="RefSeq" id="WP_075869822.1">
    <property type="nucleotide sequence ID" value="NZ_CALYQA010000004.1"/>
</dbReference>
<comment type="similarity">
    <text evidence="5">In the N-terminal section; belongs to the acetate CoA ligase alpha subunit family.</text>
</comment>
<dbReference type="AlphaFoldDB" id="A0A1R0F9F9"/>
<evidence type="ECO:0000256" key="2">
    <source>
        <dbReference type="ARBA" id="ARBA00022598"/>
    </source>
</evidence>
<dbReference type="EMBL" id="LXYT01000001">
    <property type="protein sequence ID" value="OLY43605.1"/>
    <property type="molecule type" value="Genomic_DNA"/>
</dbReference>
<evidence type="ECO:0000259" key="7">
    <source>
        <dbReference type="PROSITE" id="PS50975"/>
    </source>
</evidence>
<dbReference type="PANTHER" id="PTHR43334">
    <property type="entry name" value="ACETATE--COA LIGASE [ADP-FORMING]"/>
    <property type="match status" value="1"/>
</dbReference>
<dbReference type="Gene3D" id="3.40.50.261">
    <property type="entry name" value="Succinyl-CoA synthetase domains"/>
    <property type="match status" value="2"/>
</dbReference>
<accession>A0A1R0F9F9</accession>
<dbReference type="GO" id="GO:0043758">
    <property type="term" value="F:acetate-CoA ligase (ADP-forming) activity"/>
    <property type="evidence" value="ECO:0007669"/>
    <property type="project" value="InterPro"/>
</dbReference>
<dbReference type="FunFam" id="3.30.1490.20:FF:000020">
    <property type="entry name" value="Protein lysine acetyltransferase"/>
    <property type="match status" value="1"/>
</dbReference>
<dbReference type="OrthoDB" id="9807426at2"/>
<dbReference type="InterPro" id="IPR051538">
    <property type="entry name" value="Acyl-CoA_Synth/Transferase"/>
</dbReference>
<dbReference type="PROSITE" id="PS50975">
    <property type="entry name" value="ATP_GRASP"/>
    <property type="match status" value="1"/>
</dbReference>
<dbReference type="InterPro" id="IPR032875">
    <property type="entry name" value="Succ_CoA_lig_flav_dom"/>
</dbReference>